<feature type="compositionally biased region" description="Low complexity" evidence="2">
    <location>
        <begin position="616"/>
        <end position="625"/>
    </location>
</feature>
<keyword evidence="3" id="KW-0812">Transmembrane</keyword>
<dbReference type="PANTHER" id="PTHR23159:SF31">
    <property type="entry name" value="CENTROSOME-ASSOCIATED PROTEIN CEP250 ISOFORM X1"/>
    <property type="match status" value="1"/>
</dbReference>
<dbReference type="InParanoid" id="G4YX31"/>
<evidence type="ECO:0000256" key="3">
    <source>
        <dbReference type="SAM" id="Phobius"/>
    </source>
</evidence>
<dbReference type="SMR" id="G4YX31"/>
<dbReference type="Proteomes" id="UP000002640">
    <property type="component" value="Unassembled WGS sequence"/>
</dbReference>
<evidence type="ECO:0000313" key="5">
    <source>
        <dbReference type="Proteomes" id="UP000002640"/>
    </source>
</evidence>
<dbReference type="PANTHER" id="PTHR23159">
    <property type="entry name" value="CENTROSOMAL PROTEIN 2"/>
    <property type="match status" value="1"/>
</dbReference>
<organism evidence="4 5">
    <name type="scientific">Phytophthora sojae (strain P6497)</name>
    <name type="common">Soybean stem and root rot agent</name>
    <name type="synonym">Phytophthora megasperma f. sp. glycines</name>
    <dbReference type="NCBI Taxonomy" id="1094619"/>
    <lineage>
        <taxon>Eukaryota</taxon>
        <taxon>Sar</taxon>
        <taxon>Stramenopiles</taxon>
        <taxon>Oomycota</taxon>
        <taxon>Peronosporomycetes</taxon>
        <taxon>Peronosporales</taxon>
        <taxon>Peronosporaceae</taxon>
        <taxon>Phytophthora</taxon>
    </lineage>
</organism>
<reference evidence="4 5" key="1">
    <citation type="journal article" date="2006" name="Science">
        <title>Phytophthora genome sequences uncover evolutionary origins and mechanisms of pathogenesis.</title>
        <authorList>
            <person name="Tyler B.M."/>
            <person name="Tripathy S."/>
            <person name="Zhang X."/>
            <person name="Dehal P."/>
            <person name="Jiang R.H."/>
            <person name="Aerts A."/>
            <person name="Arredondo F.D."/>
            <person name="Baxter L."/>
            <person name="Bensasson D."/>
            <person name="Beynon J.L."/>
            <person name="Chapman J."/>
            <person name="Damasceno C.M."/>
            <person name="Dorrance A.E."/>
            <person name="Dou D."/>
            <person name="Dickerman A.W."/>
            <person name="Dubchak I.L."/>
            <person name="Garbelotto M."/>
            <person name="Gijzen M."/>
            <person name="Gordon S.G."/>
            <person name="Govers F."/>
            <person name="Grunwald N.J."/>
            <person name="Huang W."/>
            <person name="Ivors K.L."/>
            <person name="Jones R.W."/>
            <person name="Kamoun S."/>
            <person name="Krampis K."/>
            <person name="Lamour K.H."/>
            <person name="Lee M.K."/>
            <person name="McDonald W.H."/>
            <person name="Medina M."/>
            <person name="Meijer H.J."/>
            <person name="Nordberg E.K."/>
            <person name="Maclean D.J."/>
            <person name="Ospina-Giraldo M.D."/>
            <person name="Morris P.F."/>
            <person name="Phuntumart V."/>
            <person name="Putnam N.H."/>
            <person name="Rash S."/>
            <person name="Rose J.K."/>
            <person name="Sakihama Y."/>
            <person name="Salamov A.A."/>
            <person name="Savidor A."/>
            <person name="Scheuring C.F."/>
            <person name="Smith B.M."/>
            <person name="Sobral B.W."/>
            <person name="Terry A."/>
            <person name="Torto-Alalibo T.A."/>
            <person name="Win J."/>
            <person name="Xu Z."/>
            <person name="Zhang H."/>
            <person name="Grigoriev I.V."/>
            <person name="Rokhsar D.S."/>
            <person name="Boore J.L."/>
        </authorList>
    </citation>
    <scope>NUCLEOTIDE SEQUENCE [LARGE SCALE GENOMIC DNA]</scope>
    <source>
        <strain evidence="4 5">P6497</strain>
    </source>
</reference>
<keyword evidence="3" id="KW-0472">Membrane</keyword>
<dbReference type="Gene3D" id="1.10.287.1490">
    <property type="match status" value="1"/>
</dbReference>
<proteinExistence type="predicted"/>
<protein>
    <submittedName>
        <fullName evidence="4">Uncharacterized protein</fullName>
    </submittedName>
</protein>
<name>G4YX31_PHYSP</name>
<evidence type="ECO:0000313" key="4">
    <source>
        <dbReference type="EMBL" id="EGZ25038.1"/>
    </source>
</evidence>
<gene>
    <name evidence="4" type="ORF">PHYSODRAFT_326086</name>
</gene>
<dbReference type="AlphaFoldDB" id="G4YX31"/>
<dbReference type="EMBL" id="JH159152">
    <property type="protein sequence ID" value="EGZ25038.1"/>
    <property type="molecule type" value="Genomic_DNA"/>
</dbReference>
<keyword evidence="5" id="KW-1185">Reference proteome</keyword>
<sequence length="922" mass="101714">MIRLEQALLSREHAERDYAVLEDRVADFRARAERADAAEALLRAERGSSTEQYRDLQAQLRAARDQVTDLTAQLARAPATPPPSTVSLARLFAAQGERDDARAERDDLRVDLAAAQAALAPVQARVAAAEAERDHMRQLVATAEQQRDAALAERVRVTRVLMAVEQERDGALDMRDQVRRASTALRRERDAAVTKRDRARQAVAALEQRRDAAVAERDQARQALTALEQQRAHVDEDLRAARASLSHSRMEIEAAPNLNVPLQDDLRRVNALLVAHAEELRRGATRIHELEESVATATTLRVAAESEMARAQAGELCTTSRTAQYRAGWLSMQRSSQQRRGAVGAQTHRLSARVAELQEERDLAIRERDERAVAWRRMLRDARRGRELARRVRDELADRLAGVVTRVGGQIDTADLVRRLEATFTAEIDGAIPPPPCYSYVRSSSCGIRGSCSCFNCVELWCPGGLVDFDGGLDDWRFPSSRSFGLLSDLDTARRVVRVLSHARLDRQEWRPLRRLVLRPFDPRVSLTVAGASASSFAVTVAGASASTFAGTFPDTPALPFCFAFTFTLASTLALAFSLALLRVDAFGRLNAFGARGGVGALGGSHHSSPARPTHSSPRGRVAAGAGPGPDPGDSGDSSGDDSSASSSSRASSSSTVSSGSAGSAPAAPFFDPVIPPAGTPSGWRQPRYAPWSKRVRRLRLHLITVQELRTLFLPPPGWIIPRRVPPAPANWNRALVTLANVDALYATRPWRYLAQAAEALLFASGDVAFRPFLRRLRHHIEHWAQAYWESTHELFVQGAAWKRWRTARNSRRSHAGNHVNSLLQLVVGLFQQGLADMDLLLDPMVLPFLPAHTSIGRWYPGLQHATVQAALDDIDAQEPWRRFYREPLTVAEMDVNVRCRATRDHPAFYVPRLAGKFVQQV</sequence>
<dbReference type="KEGG" id="psoj:PHYSODRAFT_326086"/>
<accession>G4YX31</accession>
<keyword evidence="3" id="KW-1133">Transmembrane helix</keyword>
<feature type="coiled-coil region" evidence="1">
    <location>
        <begin position="189"/>
        <end position="244"/>
    </location>
</feature>
<evidence type="ECO:0000256" key="1">
    <source>
        <dbReference type="SAM" id="Coils"/>
    </source>
</evidence>
<feature type="compositionally biased region" description="Low complexity" evidence="2">
    <location>
        <begin position="632"/>
        <end position="664"/>
    </location>
</feature>
<dbReference type="RefSeq" id="XP_009520326.1">
    <property type="nucleotide sequence ID" value="XM_009522031.1"/>
</dbReference>
<feature type="region of interest" description="Disordered" evidence="2">
    <location>
        <begin position="603"/>
        <end position="664"/>
    </location>
</feature>
<feature type="transmembrane region" description="Helical" evidence="3">
    <location>
        <begin position="525"/>
        <end position="546"/>
    </location>
</feature>
<feature type="transmembrane region" description="Helical" evidence="3">
    <location>
        <begin position="558"/>
        <end position="582"/>
    </location>
</feature>
<dbReference type="GeneID" id="20645368"/>
<evidence type="ECO:0000256" key="2">
    <source>
        <dbReference type="SAM" id="MobiDB-lite"/>
    </source>
</evidence>
<dbReference type="STRING" id="1094619.G4YX31"/>
<keyword evidence="1" id="KW-0175">Coiled coil</keyword>
<feature type="coiled-coil region" evidence="1">
    <location>
        <begin position="98"/>
        <end position="153"/>
    </location>
</feature>
<feature type="coiled-coil region" evidence="1">
    <location>
        <begin position="4"/>
        <end position="73"/>
    </location>
</feature>